<dbReference type="InterPro" id="IPR032675">
    <property type="entry name" value="LRR_dom_sf"/>
</dbReference>
<keyword evidence="2" id="KW-1185">Reference proteome</keyword>
<dbReference type="Proteomes" id="UP000292702">
    <property type="component" value="Unassembled WGS sequence"/>
</dbReference>
<dbReference type="OrthoDB" id="2800666at2759"/>
<organism evidence="1 2">
    <name type="scientific">Steccherinum ochraceum</name>
    <dbReference type="NCBI Taxonomy" id="92696"/>
    <lineage>
        <taxon>Eukaryota</taxon>
        <taxon>Fungi</taxon>
        <taxon>Dikarya</taxon>
        <taxon>Basidiomycota</taxon>
        <taxon>Agaricomycotina</taxon>
        <taxon>Agaricomycetes</taxon>
        <taxon>Polyporales</taxon>
        <taxon>Steccherinaceae</taxon>
        <taxon>Steccherinum</taxon>
    </lineage>
</organism>
<evidence type="ECO:0000313" key="2">
    <source>
        <dbReference type="Proteomes" id="UP000292702"/>
    </source>
</evidence>
<dbReference type="Gene3D" id="3.80.10.10">
    <property type="entry name" value="Ribonuclease Inhibitor"/>
    <property type="match status" value="1"/>
</dbReference>
<dbReference type="SUPFAM" id="SSF52047">
    <property type="entry name" value="RNI-like"/>
    <property type="match status" value="1"/>
</dbReference>
<evidence type="ECO:0000313" key="1">
    <source>
        <dbReference type="EMBL" id="TCD68945.1"/>
    </source>
</evidence>
<comment type="caution">
    <text evidence="1">The sequence shown here is derived from an EMBL/GenBank/DDBJ whole genome shotgun (WGS) entry which is preliminary data.</text>
</comment>
<accession>A0A4R0RRP8</accession>
<gene>
    <name evidence="1" type="ORF">EIP91_009335</name>
</gene>
<proteinExistence type="predicted"/>
<dbReference type="AlphaFoldDB" id="A0A4R0RRP8"/>
<dbReference type="Gene3D" id="1.20.1280.50">
    <property type="match status" value="1"/>
</dbReference>
<reference evidence="1 2" key="1">
    <citation type="submission" date="2018-11" db="EMBL/GenBank/DDBJ databases">
        <title>Genome assembly of Steccherinum ochraceum LE-BIN_3174, the white-rot fungus of the Steccherinaceae family (The Residual Polyporoid clade, Polyporales, Basidiomycota).</title>
        <authorList>
            <person name="Fedorova T.V."/>
            <person name="Glazunova O.A."/>
            <person name="Landesman E.O."/>
            <person name="Moiseenko K.V."/>
            <person name="Psurtseva N.V."/>
            <person name="Savinova O.S."/>
            <person name="Shakhova N.V."/>
            <person name="Tyazhelova T.V."/>
            <person name="Vasina D.V."/>
        </authorList>
    </citation>
    <scope>NUCLEOTIDE SEQUENCE [LARGE SCALE GENOMIC DNA]</scope>
    <source>
        <strain evidence="1 2">LE-BIN_3174</strain>
    </source>
</reference>
<dbReference type="EMBL" id="RWJN01000053">
    <property type="protein sequence ID" value="TCD68945.1"/>
    <property type="molecule type" value="Genomic_DNA"/>
</dbReference>
<protein>
    <submittedName>
        <fullName evidence="1">Uncharacterized protein</fullName>
    </submittedName>
</protein>
<name>A0A4R0RRP8_9APHY</name>
<sequence>MAGHPELSFHSLDTQILYYYQMIVSLKTKRNTLVPINRLPPEILAEVFRLCTRILDIFIPPSREWFDEFKNDRFIYPWIALTHVCHHWRYTALATPDLWGTIHLGATSSDVRKAFVARAKFAPLYIDVLGVDDFVRDASMLRASLPLLDRAQSIEFNLPQDYFTEVLSQFPTTLPRLRRLVLHPRLREEHNATLPIFLTRCTLPALQVLSVSEYALPWTYIPTTLTELYIQKPPATNAPCVPHFIQILGTLPSLRHLTLFEVFSGDVELLEVTKHAVLDRLETLYLVHGDAIEGIHFLGHLVIQPSAGISLKLRNVPLRSSNPIQFADFFKRLSSRIPLISSIDALELYYSDITFYPSSTPRPPRPFHDRDGPTPSYDPGPYLSLHLEPYGYRDGHDRIYIPSILDAIAHSASQPFYGIKHVSMTHTKVNCSLKSFFAHLPDLETLLFTCSDTAKDPSVGIILESVLVREEVVRLRQVKLSCLGFGKGDDWEGSLLPESVGVCCELVQLIRQLVLDGGRIEEIVVDNCWNVQDVDIMELSKAVPVVEYFT</sequence>